<reference evidence="2" key="1">
    <citation type="submission" date="2023-07" db="EMBL/GenBank/DDBJ databases">
        <title>Sequencing the genomes of 1000 actinobacteria strains.</title>
        <authorList>
            <person name="Klenk H.-P."/>
        </authorList>
    </citation>
    <scope>NUCLEOTIDE SEQUENCE</scope>
    <source>
        <strain evidence="2">DSM 13988</strain>
    </source>
</reference>
<proteinExistence type="predicted"/>
<name>A0AAE3YFN1_9MICC</name>
<comment type="caution">
    <text evidence="2">The sequence shown here is derived from an EMBL/GenBank/DDBJ whole genome shotgun (WGS) entry which is preliminary data.</text>
</comment>
<feature type="region of interest" description="Disordered" evidence="1">
    <location>
        <begin position="1"/>
        <end position="27"/>
    </location>
</feature>
<dbReference type="EMBL" id="JAVDUI010000001">
    <property type="protein sequence ID" value="MDR6891842.1"/>
    <property type="molecule type" value="Genomic_DNA"/>
</dbReference>
<dbReference type="AlphaFoldDB" id="A0AAE3YFN1"/>
<keyword evidence="3" id="KW-1185">Reference proteome</keyword>
<protein>
    <submittedName>
        <fullName evidence="2">Uncharacterized protein</fullName>
    </submittedName>
</protein>
<dbReference type="Proteomes" id="UP001247307">
    <property type="component" value="Unassembled WGS sequence"/>
</dbReference>
<sequence length="59" mass="6662">MDATGKLRAIFGPAQSSARDHQMTPENKLSLEQMQRAVEAQYETVRRPDGSTYIVPKQQ</sequence>
<evidence type="ECO:0000313" key="3">
    <source>
        <dbReference type="Proteomes" id="UP001247307"/>
    </source>
</evidence>
<accession>A0AAE3YFN1</accession>
<dbReference type="RefSeq" id="WP_309850091.1">
    <property type="nucleotide sequence ID" value="NZ_JAVDUI010000001.1"/>
</dbReference>
<evidence type="ECO:0000313" key="2">
    <source>
        <dbReference type="EMBL" id="MDR6891842.1"/>
    </source>
</evidence>
<evidence type="ECO:0000256" key="1">
    <source>
        <dbReference type="SAM" id="MobiDB-lite"/>
    </source>
</evidence>
<organism evidence="2 3">
    <name type="scientific">Falsarthrobacter nasiphocae</name>
    <dbReference type="NCBI Taxonomy" id="189863"/>
    <lineage>
        <taxon>Bacteria</taxon>
        <taxon>Bacillati</taxon>
        <taxon>Actinomycetota</taxon>
        <taxon>Actinomycetes</taxon>
        <taxon>Micrococcales</taxon>
        <taxon>Micrococcaceae</taxon>
        <taxon>Falsarthrobacter</taxon>
    </lineage>
</organism>
<gene>
    <name evidence="2" type="ORF">J2S35_000782</name>
</gene>